<name>A0A6A6HFD9_VIRVR</name>
<evidence type="ECO:0000313" key="9">
    <source>
        <dbReference type="Proteomes" id="UP000800092"/>
    </source>
</evidence>
<reference evidence="8" key="1">
    <citation type="journal article" date="2020" name="Stud. Mycol.">
        <title>101 Dothideomycetes genomes: a test case for predicting lifestyles and emergence of pathogens.</title>
        <authorList>
            <person name="Haridas S."/>
            <person name="Albert R."/>
            <person name="Binder M."/>
            <person name="Bloem J."/>
            <person name="Labutti K."/>
            <person name="Salamov A."/>
            <person name="Andreopoulos B."/>
            <person name="Baker S."/>
            <person name="Barry K."/>
            <person name="Bills G."/>
            <person name="Bluhm B."/>
            <person name="Cannon C."/>
            <person name="Castanera R."/>
            <person name="Culley D."/>
            <person name="Daum C."/>
            <person name="Ezra D."/>
            <person name="Gonzalez J."/>
            <person name="Henrissat B."/>
            <person name="Kuo A."/>
            <person name="Liang C."/>
            <person name="Lipzen A."/>
            <person name="Lutzoni F."/>
            <person name="Magnuson J."/>
            <person name="Mondo S."/>
            <person name="Nolan M."/>
            <person name="Ohm R."/>
            <person name="Pangilinan J."/>
            <person name="Park H.-J."/>
            <person name="Ramirez L."/>
            <person name="Alfaro M."/>
            <person name="Sun H."/>
            <person name="Tritt A."/>
            <person name="Yoshinaga Y."/>
            <person name="Zwiers L.-H."/>
            <person name="Turgeon B."/>
            <person name="Goodwin S."/>
            <person name="Spatafora J."/>
            <person name="Crous P."/>
            <person name="Grigoriev I."/>
        </authorList>
    </citation>
    <scope>NUCLEOTIDE SEQUENCE</scope>
    <source>
        <strain evidence="8">Tuck. ex Michener</strain>
    </source>
</reference>
<evidence type="ECO:0000256" key="1">
    <source>
        <dbReference type="ARBA" id="ARBA00004141"/>
    </source>
</evidence>
<feature type="transmembrane region" description="Helical" evidence="6">
    <location>
        <begin position="45"/>
        <end position="71"/>
    </location>
</feature>
<feature type="domain" description="Major facilitator superfamily (MFS) profile" evidence="7">
    <location>
        <begin position="48"/>
        <end position="547"/>
    </location>
</feature>
<dbReference type="EMBL" id="ML991786">
    <property type="protein sequence ID" value="KAF2236233.1"/>
    <property type="molecule type" value="Genomic_DNA"/>
</dbReference>
<feature type="compositionally biased region" description="Basic and acidic residues" evidence="5">
    <location>
        <begin position="8"/>
        <end position="20"/>
    </location>
</feature>
<dbReference type="InterPro" id="IPR020846">
    <property type="entry name" value="MFS_dom"/>
</dbReference>
<evidence type="ECO:0000256" key="3">
    <source>
        <dbReference type="ARBA" id="ARBA00022989"/>
    </source>
</evidence>
<dbReference type="Gene3D" id="1.20.1720.10">
    <property type="entry name" value="Multidrug resistance protein D"/>
    <property type="match status" value="1"/>
</dbReference>
<evidence type="ECO:0000256" key="5">
    <source>
        <dbReference type="SAM" id="MobiDB-lite"/>
    </source>
</evidence>
<feature type="transmembrane region" description="Helical" evidence="6">
    <location>
        <begin position="318"/>
        <end position="341"/>
    </location>
</feature>
<feature type="transmembrane region" description="Helical" evidence="6">
    <location>
        <begin position="248"/>
        <end position="267"/>
    </location>
</feature>
<dbReference type="Pfam" id="PF07690">
    <property type="entry name" value="MFS_1"/>
    <property type="match status" value="1"/>
</dbReference>
<dbReference type="Proteomes" id="UP000800092">
    <property type="component" value="Unassembled WGS sequence"/>
</dbReference>
<protein>
    <submittedName>
        <fullName evidence="8">Efflux pump antibiotic resistance protein</fullName>
    </submittedName>
</protein>
<feature type="transmembrane region" description="Helical" evidence="6">
    <location>
        <begin position="201"/>
        <end position="221"/>
    </location>
</feature>
<feature type="region of interest" description="Disordered" evidence="5">
    <location>
        <begin position="1"/>
        <end position="27"/>
    </location>
</feature>
<dbReference type="AlphaFoldDB" id="A0A6A6HFD9"/>
<dbReference type="InterPro" id="IPR011701">
    <property type="entry name" value="MFS"/>
</dbReference>
<dbReference type="PROSITE" id="PS50850">
    <property type="entry name" value="MFS"/>
    <property type="match status" value="1"/>
</dbReference>
<dbReference type="InterPro" id="IPR036259">
    <property type="entry name" value="MFS_trans_sf"/>
</dbReference>
<dbReference type="GO" id="GO:0022857">
    <property type="term" value="F:transmembrane transporter activity"/>
    <property type="evidence" value="ECO:0007669"/>
    <property type="project" value="InterPro"/>
</dbReference>
<gene>
    <name evidence="8" type="ORF">EV356DRAFT_522536</name>
</gene>
<comment type="subcellular location">
    <subcellularLocation>
        <location evidence="1">Membrane</location>
        <topology evidence="1">Multi-pass membrane protein</topology>
    </subcellularLocation>
</comment>
<feature type="transmembrane region" description="Helical" evidence="6">
    <location>
        <begin position="279"/>
        <end position="298"/>
    </location>
</feature>
<feature type="transmembrane region" description="Helical" evidence="6">
    <location>
        <begin position="143"/>
        <end position="163"/>
    </location>
</feature>
<evidence type="ECO:0000259" key="7">
    <source>
        <dbReference type="PROSITE" id="PS50850"/>
    </source>
</evidence>
<evidence type="ECO:0000313" key="8">
    <source>
        <dbReference type="EMBL" id="KAF2236233.1"/>
    </source>
</evidence>
<sequence length="547" mass="59175">MPSVSHETSFEHPEGDDHGPNQESFTIVEDTPAPPEIQYPTGFKFAMICLSVALAVTLTGLDLNIVATAVPKITDDFHTITDIGWYTAAYRLTMCAFQFMFGKMYAVFSIKWVYLSALLIFEIGSVVNATASTSAVFVLGRAISGFGCAGIVAGAFTMITLSLPLRRRPVFSGAAAMIEEIASVCSPVLGGLITDKISWRWCFYINLPLGAATMAIIMLFFENPQIPYAPANDPTRLSFKEKIRKLDLLGTLIFVPGTTSLLLALQFGTSRYGWADARVITCFILFATLFAIFAYWQYRRGDEATLPPRIIGNKNIMSGMWFSLCNSSTYSIIQYYMPIYFQAIRGLSASRSGILILPSIIGLMIALPVAGSATSIIGYFTPFMLLTSLLTPIAAGLITTLKVSMPLANLLIYQALLGVGAGIGWQGPQVAAQSVFQESDIPLSIASILFAQNFGPAFSIPIAQAIFQNRLVSDIEKYTPGSGINAASLQSMGLSDLRRAVGAKELASVLFGYDKAISQTFYLPVGLACATLIGSAGMEWRSVKKTN</sequence>
<dbReference type="CDD" id="cd17502">
    <property type="entry name" value="MFS_Azr1_MDR_like"/>
    <property type="match status" value="1"/>
</dbReference>
<accession>A0A6A6HFD9</accession>
<dbReference type="PANTHER" id="PTHR23501">
    <property type="entry name" value="MAJOR FACILITATOR SUPERFAMILY"/>
    <property type="match status" value="1"/>
</dbReference>
<dbReference type="OrthoDB" id="2985014at2759"/>
<keyword evidence="2 6" id="KW-0812">Transmembrane</keyword>
<proteinExistence type="predicted"/>
<feature type="transmembrane region" description="Helical" evidence="6">
    <location>
        <begin position="376"/>
        <end position="398"/>
    </location>
</feature>
<feature type="transmembrane region" description="Helical" evidence="6">
    <location>
        <begin position="410"/>
        <end position="427"/>
    </location>
</feature>
<feature type="transmembrane region" description="Helical" evidence="6">
    <location>
        <begin position="353"/>
        <end position="370"/>
    </location>
</feature>
<evidence type="ECO:0000256" key="6">
    <source>
        <dbReference type="SAM" id="Phobius"/>
    </source>
</evidence>
<dbReference type="Gene3D" id="1.20.1250.20">
    <property type="entry name" value="MFS general substrate transporter like domains"/>
    <property type="match status" value="1"/>
</dbReference>
<keyword evidence="3 6" id="KW-1133">Transmembrane helix</keyword>
<keyword evidence="4 6" id="KW-0472">Membrane</keyword>
<keyword evidence="9" id="KW-1185">Reference proteome</keyword>
<dbReference type="PANTHER" id="PTHR23501:SF199">
    <property type="entry name" value="MFS EFFLUX TRANSPORTER INPD-RELATED"/>
    <property type="match status" value="1"/>
</dbReference>
<evidence type="ECO:0000256" key="4">
    <source>
        <dbReference type="ARBA" id="ARBA00023136"/>
    </source>
</evidence>
<evidence type="ECO:0000256" key="2">
    <source>
        <dbReference type="ARBA" id="ARBA00022692"/>
    </source>
</evidence>
<dbReference type="GO" id="GO:0005886">
    <property type="term" value="C:plasma membrane"/>
    <property type="evidence" value="ECO:0007669"/>
    <property type="project" value="TreeGrafter"/>
</dbReference>
<organism evidence="8 9">
    <name type="scientific">Viridothelium virens</name>
    <name type="common">Speckled blister lichen</name>
    <name type="synonym">Trypethelium virens</name>
    <dbReference type="NCBI Taxonomy" id="1048519"/>
    <lineage>
        <taxon>Eukaryota</taxon>
        <taxon>Fungi</taxon>
        <taxon>Dikarya</taxon>
        <taxon>Ascomycota</taxon>
        <taxon>Pezizomycotina</taxon>
        <taxon>Dothideomycetes</taxon>
        <taxon>Dothideomycetes incertae sedis</taxon>
        <taxon>Trypetheliales</taxon>
        <taxon>Trypetheliaceae</taxon>
        <taxon>Viridothelium</taxon>
    </lineage>
</organism>
<dbReference type="SUPFAM" id="SSF103473">
    <property type="entry name" value="MFS general substrate transporter"/>
    <property type="match status" value="1"/>
</dbReference>
<feature type="transmembrane region" description="Helical" evidence="6">
    <location>
        <begin position="113"/>
        <end position="137"/>
    </location>
</feature>